<evidence type="ECO:0000259" key="1">
    <source>
        <dbReference type="PROSITE" id="PS51977"/>
    </source>
</evidence>
<dbReference type="InterPro" id="IPR036930">
    <property type="entry name" value="WGR_dom_sf"/>
</dbReference>
<dbReference type="SUPFAM" id="SSF142921">
    <property type="entry name" value="WGR domain-like"/>
    <property type="match status" value="1"/>
</dbReference>
<reference evidence="2 3" key="1">
    <citation type="submission" date="2024-02" db="EMBL/GenBank/DDBJ databases">
        <title>Roseovarius strain W115 nov., isolated from a marine algae.</title>
        <authorList>
            <person name="Lee M.W."/>
            <person name="Lee J.K."/>
            <person name="Kim J.M."/>
            <person name="Choi D.G."/>
            <person name="Baek J.H."/>
            <person name="Bayburt H."/>
            <person name="Jung J.J."/>
            <person name="Han D.M."/>
            <person name="Jeon C.O."/>
        </authorList>
    </citation>
    <scope>NUCLEOTIDE SEQUENCE [LARGE SCALE GENOMIC DNA]</scope>
    <source>
        <strain evidence="2 3">W115</strain>
        <plasmid evidence="2 3">unnamed1</plasmid>
    </source>
</reference>
<geneLocation type="plasmid" evidence="2 3">
    <name>unnamed1</name>
</geneLocation>
<name>A0ABZ2TPP5_9RHOB</name>
<gene>
    <name evidence="2" type="ORF">RZS32_018395</name>
</gene>
<dbReference type="EMBL" id="CP146607">
    <property type="protein sequence ID" value="WYK20168.1"/>
    <property type="molecule type" value="Genomic_DNA"/>
</dbReference>
<sequence>MRIDMTRVDPDANMDRFYCVQLTESLFGEIGVERQWGRRRTHGRRRLDWYRGDAEAKIALSNLVNEKLSRGYHLKAGGAVR</sequence>
<dbReference type="PROSITE" id="PS51977">
    <property type="entry name" value="WGR"/>
    <property type="match status" value="1"/>
</dbReference>
<evidence type="ECO:0000313" key="3">
    <source>
        <dbReference type="Proteomes" id="UP001281305"/>
    </source>
</evidence>
<keyword evidence="2" id="KW-0614">Plasmid</keyword>
<dbReference type="SMART" id="SM00773">
    <property type="entry name" value="WGR"/>
    <property type="match status" value="1"/>
</dbReference>
<proteinExistence type="predicted"/>
<keyword evidence="3" id="KW-1185">Reference proteome</keyword>
<dbReference type="Pfam" id="PF05406">
    <property type="entry name" value="WGR"/>
    <property type="match status" value="1"/>
</dbReference>
<dbReference type="InterPro" id="IPR049809">
    <property type="entry name" value="YehF/YfeS-like_WGR"/>
</dbReference>
<organism evidence="2 3">
    <name type="scientific">Roseovarius rhodophyticola</name>
    <dbReference type="NCBI Taxonomy" id="3080827"/>
    <lineage>
        <taxon>Bacteria</taxon>
        <taxon>Pseudomonadati</taxon>
        <taxon>Pseudomonadota</taxon>
        <taxon>Alphaproteobacteria</taxon>
        <taxon>Rhodobacterales</taxon>
        <taxon>Roseobacteraceae</taxon>
        <taxon>Roseovarius</taxon>
    </lineage>
</organism>
<dbReference type="InterPro" id="IPR008893">
    <property type="entry name" value="WGR_domain"/>
</dbReference>
<dbReference type="CDD" id="cd07996">
    <property type="entry name" value="WGR_MMR_like"/>
    <property type="match status" value="1"/>
</dbReference>
<dbReference type="Gene3D" id="2.20.140.10">
    <property type="entry name" value="WGR domain"/>
    <property type="match status" value="1"/>
</dbReference>
<dbReference type="Proteomes" id="UP001281305">
    <property type="component" value="Plasmid unnamed1"/>
</dbReference>
<accession>A0ABZ2TPP5</accession>
<feature type="domain" description="WGR" evidence="1">
    <location>
        <begin position="1"/>
        <end position="81"/>
    </location>
</feature>
<dbReference type="RefSeq" id="WP_339106926.1">
    <property type="nucleotide sequence ID" value="NZ_CP146607.1"/>
</dbReference>
<evidence type="ECO:0000313" key="2">
    <source>
        <dbReference type="EMBL" id="WYK20168.1"/>
    </source>
</evidence>
<protein>
    <submittedName>
        <fullName evidence="2">WGR domain-containing protein</fullName>
    </submittedName>
</protein>